<keyword evidence="10" id="KW-0675">Receptor</keyword>
<keyword evidence="3 8" id="KW-1134">Transmembrane beta strand</keyword>
<dbReference type="AlphaFoldDB" id="A0A1R4I4P9"/>
<gene>
    <name evidence="10" type="ORF">CZ787_15825</name>
</gene>
<keyword evidence="4 8" id="KW-0812">Transmembrane</keyword>
<evidence type="ECO:0000256" key="7">
    <source>
        <dbReference type="ARBA" id="ARBA00023237"/>
    </source>
</evidence>
<dbReference type="PROSITE" id="PS52016">
    <property type="entry name" value="TONB_DEPENDENT_REC_3"/>
    <property type="match status" value="1"/>
</dbReference>
<comment type="caution">
    <text evidence="10">The sequence shown here is derived from an EMBL/GenBank/DDBJ whole genome shotgun (WGS) entry which is preliminary data.</text>
</comment>
<evidence type="ECO:0000256" key="1">
    <source>
        <dbReference type="ARBA" id="ARBA00004571"/>
    </source>
</evidence>
<comment type="similarity">
    <text evidence="8">Belongs to the TonB-dependent receptor family.</text>
</comment>
<keyword evidence="6 8" id="KW-0472">Membrane</keyword>
<dbReference type="EMBL" id="FUKM01000057">
    <property type="protein sequence ID" value="SJN14574.1"/>
    <property type="molecule type" value="Genomic_DNA"/>
</dbReference>
<organism evidence="10 11">
    <name type="scientific">Halomonas citrativorans</name>
    <dbReference type="NCBI Taxonomy" id="2742612"/>
    <lineage>
        <taxon>Bacteria</taxon>
        <taxon>Pseudomonadati</taxon>
        <taxon>Pseudomonadota</taxon>
        <taxon>Gammaproteobacteria</taxon>
        <taxon>Oceanospirillales</taxon>
        <taxon>Halomonadaceae</taxon>
        <taxon>Halomonas</taxon>
    </lineage>
</organism>
<dbReference type="RefSeq" id="WP_217883886.1">
    <property type="nucleotide sequence ID" value="NZ_FUKM01000057.1"/>
</dbReference>
<protein>
    <submittedName>
        <fullName evidence="10">TonB-dependent siderophore receptor</fullName>
    </submittedName>
</protein>
<dbReference type="InterPro" id="IPR039426">
    <property type="entry name" value="TonB-dep_rcpt-like"/>
</dbReference>
<dbReference type="Proteomes" id="UP000196331">
    <property type="component" value="Unassembled WGS sequence"/>
</dbReference>
<proteinExistence type="inferred from homology"/>
<keyword evidence="5" id="KW-0798">TonB box</keyword>
<evidence type="ECO:0000313" key="10">
    <source>
        <dbReference type="EMBL" id="SJN14574.1"/>
    </source>
</evidence>
<accession>A0A1R4I4P9</accession>
<evidence type="ECO:0000256" key="4">
    <source>
        <dbReference type="ARBA" id="ARBA00022692"/>
    </source>
</evidence>
<evidence type="ECO:0000259" key="9">
    <source>
        <dbReference type="Pfam" id="PF00593"/>
    </source>
</evidence>
<evidence type="ECO:0000256" key="5">
    <source>
        <dbReference type="ARBA" id="ARBA00023077"/>
    </source>
</evidence>
<evidence type="ECO:0000313" key="11">
    <source>
        <dbReference type="Proteomes" id="UP000196331"/>
    </source>
</evidence>
<dbReference type="GO" id="GO:0015344">
    <property type="term" value="F:siderophore uptake transmembrane transporter activity"/>
    <property type="evidence" value="ECO:0007669"/>
    <property type="project" value="TreeGrafter"/>
</dbReference>
<dbReference type="PANTHER" id="PTHR32552">
    <property type="entry name" value="FERRICHROME IRON RECEPTOR-RELATED"/>
    <property type="match status" value="1"/>
</dbReference>
<dbReference type="PANTHER" id="PTHR32552:SF74">
    <property type="entry name" value="HYDROXAMATE SIDEROPHORE RECEPTOR FHUE"/>
    <property type="match status" value="1"/>
</dbReference>
<dbReference type="Pfam" id="PF00593">
    <property type="entry name" value="TonB_dep_Rec_b-barrel"/>
    <property type="match status" value="1"/>
</dbReference>
<keyword evidence="2 8" id="KW-0813">Transport</keyword>
<sequence length="174" mass="19082">MYDLTDNHSLYASYTSTFTPQTRETTSGATVKPIVGDSYETDGIDLEIAGSLTPNWNVYGGYTYLHFRRVDSDGSSDPSHLFKLSTTYEPSGFLNRMTFGGGVYAQSNTHAISGPAGQPTNGVSTGSTAVNWPGYAIVNAMAKYDINDETSVTLNVDNLLDQRYYNRYGLRRPT</sequence>
<dbReference type="GO" id="GO:0009279">
    <property type="term" value="C:cell outer membrane"/>
    <property type="evidence" value="ECO:0007669"/>
    <property type="project" value="UniProtKB-SubCell"/>
</dbReference>
<feature type="domain" description="TonB-dependent receptor-like beta-barrel" evidence="9">
    <location>
        <begin position="37"/>
        <end position="159"/>
    </location>
</feature>
<dbReference type="InterPro" id="IPR000531">
    <property type="entry name" value="Beta-barrel_TonB"/>
</dbReference>
<evidence type="ECO:0000256" key="2">
    <source>
        <dbReference type="ARBA" id="ARBA00022448"/>
    </source>
</evidence>
<dbReference type="SUPFAM" id="SSF56935">
    <property type="entry name" value="Porins"/>
    <property type="match status" value="1"/>
</dbReference>
<reference evidence="10 11" key="1">
    <citation type="submission" date="2017-02" db="EMBL/GenBank/DDBJ databases">
        <authorList>
            <person name="Dridi B."/>
        </authorList>
    </citation>
    <scope>NUCLEOTIDE SEQUENCE [LARGE SCALE GENOMIC DNA]</scope>
    <source>
        <strain evidence="10 11">JB380</strain>
    </source>
</reference>
<evidence type="ECO:0000256" key="3">
    <source>
        <dbReference type="ARBA" id="ARBA00022452"/>
    </source>
</evidence>
<evidence type="ECO:0000256" key="8">
    <source>
        <dbReference type="PROSITE-ProRule" id="PRU01360"/>
    </source>
</evidence>
<comment type="subcellular location">
    <subcellularLocation>
        <location evidence="1 8">Cell outer membrane</location>
        <topology evidence="1 8">Multi-pass membrane protein</topology>
    </subcellularLocation>
</comment>
<name>A0A1R4I4P9_9GAMM</name>
<keyword evidence="7 8" id="KW-0998">Cell outer membrane</keyword>
<dbReference type="InterPro" id="IPR036942">
    <property type="entry name" value="Beta-barrel_TonB_sf"/>
</dbReference>
<evidence type="ECO:0000256" key="6">
    <source>
        <dbReference type="ARBA" id="ARBA00023136"/>
    </source>
</evidence>
<dbReference type="Gene3D" id="2.40.170.20">
    <property type="entry name" value="TonB-dependent receptor, beta-barrel domain"/>
    <property type="match status" value="2"/>
</dbReference>